<evidence type="ECO:0000256" key="1">
    <source>
        <dbReference type="SAM" id="Phobius"/>
    </source>
</evidence>
<feature type="transmembrane region" description="Helical" evidence="1">
    <location>
        <begin position="102"/>
        <end position="121"/>
    </location>
</feature>
<dbReference type="Proteomes" id="UP001054945">
    <property type="component" value="Unassembled WGS sequence"/>
</dbReference>
<protein>
    <submittedName>
        <fullName evidence="2">Uncharacterized protein</fullName>
    </submittedName>
</protein>
<reference evidence="2 3" key="1">
    <citation type="submission" date="2021-06" db="EMBL/GenBank/DDBJ databases">
        <title>Caerostris extrusa draft genome.</title>
        <authorList>
            <person name="Kono N."/>
            <person name="Arakawa K."/>
        </authorList>
    </citation>
    <scope>NUCLEOTIDE SEQUENCE [LARGE SCALE GENOMIC DNA]</scope>
</reference>
<dbReference type="EMBL" id="BPLR01005141">
    <property type="protein sequence ID" value="GIY00064.1"/>
    <property type="molecule type" value="Genomic_DNA"/>
</dbReference>
<keyword evidence="1" id="KW-1133">Transmembrane helix</keyword>
<gene>
    <name evidence="2" type="ORF">CEXT_465771</name>
</gene>
<name>A0AAV4PSN7_CAEEX</name>
<keyword evidence="1" id="KW-0472">Membrane</keyword>
<comment type="caution">
    <text evidence="2">The sequence shown here is derived from an EMBL/GenBank/DDBJ whole genome shotgun (WGS) entry which is preliminary data.</text>
</comment>
<keyword evidence="3" id="KW-1185">Reference proteome</keyword>
<sequence>MESFRIQSESRVSPQIDFSSFLWVSPHSITGTSPRPTASARTRKRAVSALIIGFLASPRRLIVGKMAAPNLIICPVGTPVIKLTEKTTEETPLGIFHPERETMLLLFFILLMYFFFLRRFINSPDGRNQKKPPMKCLVIEKVPRMCV</sequence>
<keyword evidence="1" id="KW-0812">Transmembrane</keyword>
<proteinExistence type="predicted"/>
<accession>A0AAV4PSN7</accession>
<dbReference type="AlphaFoldDB" id="A0AAV4PSN7"/>
<evidence type="ECO:0000313" key="3">
    <source>
        <dbReference type="Proteomes" id="UP001054945"/>
    </source>
</evidence>
<evidence type="ECO:0000313" key="2">
    <source>
        <dbReference type="EMBL" id="GIY00064.1"/>
    </source>
</evidence>
<organism evidence="2 3">
    <name type="scientific">Caerostris extrusa</name>
    <name type="common">Bark spider</name>
    <name type="synonym">Caerostris bankana</name>
    <dbReference type="NCBI Taxonomy" id="172846"/>
    <lineage>
        <taxon>Eukaryota</taxon>
        <taxon>Metazoa</taxon>
        <taxon>Ecdysozoa</taxon>
        <taxon>Arthropoda</taxon>
        <taxon>Chelicerata</taxon>
        <taxon>Arachnida</taxon>
        <taxon>Araneae</taxon>
        <taxon>Araneomorphae</taxon>
        <taxon>Entelegynae</taxon>
        <taxon>Araneoidea</taxon>
        <taxon>Araneidae</taxon>
        <taxon>Caerostris</taxon>
    </lineage>
</organism>